<keyword evidence="9" id="KW-0539">Nucleus</keyword>
<dbReference type="InterPro" id="IPR006569">
    <property type="entry name" value="CID_dom"/>
</dbReference>
<feature type="compositionally biased region" description="Low complexity" evidence="14">
    <location>
        <begin position="286"/>
        <end position="314"/>
    </location>
</feature>
<evidence type="ECO:0000313" key="16">
    <source>
        <dbReference type="EMBL" id="CAH1140146.1"/>
    </source>
</evidence>
<dbReference type="Pfam" id="PF20845">
    <property type="entry name" value="Pcf11_helical"/>
    <property type="match status" value="1"/>
</dbReference>
<dbReference type="GO" id="GO:0005737">
    <property type="term" value="C:cytoplasm"/>
    <property type="evidence" value="ECO:0007669"/>
    <property type="project" value="TreeGrafter"/>
</dbReference>
<keyword evidence="2" id="KW-0488">Methylation</keyword>
<evidence type="ECO:0000259" key="15">
    <source>
        <dbReference type="PROSITE" id="PS51391"/>
    </source>
</evidence>
<feature type="region of interest" description="Disordered" evidence="14">
    <location>
        <begin position="1210"/>
        <end position="1247"/>
    </location>
</feature>
<feature type="compositionally biased region" description="Low complexity" evidence="14">
    <location>
        <begin position="357"/>
        <end position="371"/>
    </location>
</feature>
<feature type="region of interest" description="Disordered" evidence="14">
    <location>
        <begin position="1087"/>
        <end position="1134"/>
    </location>
</feature>
<evidence type="ECO:0000256" key="13">
    <source>
        <dbReference type="ARBA" id="ARBA00083113"/>
    </source>
</evidence>
<dbReference type="PANTHER" id="PTHR15921">
    <property type="entry name" value="PRE-MRNA CLEAVAGE COMPLEX II"/>
    <property type="match status" value="1"/>
</dbReference>
<feature type="compositionally biased region" description="Acidic residues" evidence="14">
    <location>
        <begin position="1512"/>
        <end position="1526"/>
    </location>
</feature>
<dbReference type="FunFam" id="1.25.40.90:FF:000015">
    <property type="entry name" value="Pre-mRNA cleavage complex 2 protein Pcf11"/>
    <property type="match status" value="1"/>
</dbReference>
<dbReference type="Proteomes" id="UP001153712">
    <property type="component" value="Chromosome 1"/>
</dbReference>
<dbReference type="InterPro" id="IPR048830">
    <property type="entry name" value="PCF11_helical"/>
</dbReference>
<keyword evidence="4" id="KW-0597">Phosphoprotein</keyword>
<comment type="function">
    <text evidence="10">Component of pre-mRNA cleavage complex II, which promotes transcription termination by RNA polymerase II.</text>
</comment>
<dbReference type="SUPFAM" id="SSF48464">
    <property type="entry name" value="ENTH/VHS domain"/>
    <property type="match status" value="1"/>
</dbReference>
<evidence type="ECO:0000313" key="17">
    <source>
        <dbReference type="Proteomes" id="UP001153712"/>
    </source>
</evidence>
<keyword evidence="8" id="KW-0175">Coiled coil</keyword>
<dbReference type="OrthoDB" id="343582at2759"/>
<evidence type="ECO:0000256" key="11">
    <source>
        <dbReference type="ARBA" id="ARBA00063659"/>
    </source>
</evidence>
<feature type="compositionally biased region" description="Low complexity" evidence="14">
    <location>
        <begin position="378"/>
        <end position="400"/>
    </location>
</feature>
<feature type="region of interest" description="Disordered" evidence="14">
    <location>
        <begin position="338"/>
        <end position="493"/>
    </location>
</feature>
<evidence type="ECO:0000256" key="5">
    <source>
        <dbReference type="ARBA" id="ARBA00022664"/>
    </source>
</evidence>
<dbReference type="GO" id="GO:0031124">
    <property type="term" value="P:mRNA 3'-end processing"/>
    <property type="evidence" value="ECO:0007669"/>
    <property type="project" value="InterPro"/>
</dbReference>
<keyword evidence="7" id="KW-0007">Acetylation</keyword>
<name>A0A9P0GL20_PHYSR</name>
<feature type="compositionally biased region" description="Acidic residues" evidence="14">
    <location>
        <begin position="1473"/>
        <end position="1482"/>
    </location>
</feature>
<keyword evidence="6" id="KW-0832">Ubl conjugation</keyword>
<dbReference type="InterPro" id="IPR047415">
    <property type="entry name" value="Pcf11_CID"/>
</dbReference>
<comment type="subcellular location">
    <subcellularLocation>
        <location evidence="1">Nucleus</location>
    </subcellularLocation>
</comment>
<dbReference type="GO" id="GO:0006369">
    <property type="term" value="P:termination of RNA polymerase II transcription"/>
    <property type="evidence" value="ECO:0007669"/>
    <property type="project" value="InterPro"/>
</dbReference>
<feature type="region of interest" description="Disordered" evidence="14">
    <location>
        <begin position="731"/>
        <end position="761"/>
    </location>
</feature>
<keyword evidence="5" id="KW-0507">mRNA processing</keyword>
<dbReference type="GO" id="GO:0003729">
    <property type="term" value="F:mRNA binding"/>
    <property type="evidence" value="ECO:0007669"/>
    <property type="project" value="InterPro"/>
</dbReference>
<evidence type="ECO:0000256" key="10">
    <source>
        <dbReference type="ARBA" id="ARBA00057101"/>
    </source>
</evidence>
<evidence type="ECO:0000256" key="6">
    <source>
        <dbReference type="ARBA" id="ARBA00022843"/>
    </source>
</evidence>
<dbReference type="GO" id="GO:0000993">
    <property type="term" value="F:RNA polymerase II complex binding"/>
    <property type="evidence" value="ECO:0007669"/>
    <property type="project" value="InterPro"/>
</dbReference>
<feature type="region of interest" description="Disordered" evidence="14">
    <location>
        <begin position="580"/>
        <end position="599"/>
    </location>
</feature>
<evidence type="ECO:0000256" key="3">
    <source>
        <dbReference type="ARBA" id="ARBA00022499"/>
    </source>
</evidence>
<evidence type="ECO:0000256" key="8">
    <source>
        <dbReference type="ARBA" id="ARBA00023054"/>
    </source>
</evidence>
<keyword evidence="17" id="KW-1185">Reference proteome</keyword>
<comment type="subunit">
    <text evidence="11">Associates with the phosphorylated CTD domain of POLR2A /RNA polymerase II.</text>
</comment>
<dbReference type="CDD" id="cd16982">
    <property type="entry name" value="CID_Pcf11"/>
    <property type="match status" value="1"/>
</dbReference>
<sequence length="1723" mass="192005">MSSPEEIKAEYASSLADLTFNSKPLINVLTMLADENSPNAKVIVEAIEEHLAKVQTDVKLPILYLIDCIVKNVGRTYTSLFSQNIVSTFCGVFKVVDEKTRAEMYKLRQTWNDVFPQMKLYAIDVQISLLDPAWPVTAKPPSSSIHVNPKFFKNTSSSSLNTKAEAEANKLIPRPVDKETLLMQEQLIQKQKELLELQQKKLELEVLQTQVKLREQITQGRPQNILLKPEVAKQLVPTLSHQKQSGTNASLLQQQKSQTVPTNGTKINPVSSALINARPVRDPRLMRQQQKQPQRGQQQPTTTVATTTTPATAPDGNADGQLHQRTLIENNKIVTNKVGVRKTRNDPRLINKDEASTQKTNTSKSAKSSNSKSHKSSRSSSQRSGGTASDSSSNKSTSNSLDISKSKTDSVKTQSPSKSKKKDKSDDKRPASPSPREHKRERSSVTKSPTSFKGIKSLKNRNYVRRNIGSTSPEIAAQDEDLRSYGPPEKQQRLLHGDPLVEPSKNVFDSLLLFHSQVAKEDSEFRGGYRACTLNLDCRLNSTILSNFNWFCFTVNAQNVAESAAKGMDVDFRQLPAAVGKKRSSTDAPESTVGHKKTKFDKLFGDEDTDLRKMSVNAEPRPKTPPPPIISSTAAPKTDSPKSNLDAVRAKLANATNRDKVMAISFNKKKMRLEDQDLRQPITISPEATQKIIISPEDESNIKSGNMTSEESKKLLTKIILQMEKNKLKEAKRKENVTSQVASDEEILDSDEDRRRSAVEPSIINEDSLMAFNDKDERVMPGAVPPPPSQGDFVGRFFPREDREVRRYPSPNNWRGGRGGRGWDNQHSRGPGRHWNTWKNPPYGHNNFDEVHVQDDENILTADIPNEDEIKTIPIDGVLRDIRYYGETAIAFIDWDDPRDLNFHDGVRQITFNDKESYMLSFNEPYKEITVDGKPHLVRLGAPTREVFIDRVPYECMFGSGGIRVELDGVPTKVQLDGPVPQVNIGKAKRTDLVAGKINLIINAMVVVPVFLDAKVQKFVLDNETSTLKFVDALKTVLINDVPFTVEYGGLPKPFIIHGKKHFIRFSVLPKGIKPGRVQIIDMEGEGSISPRIDENSQDSMTPSDAYDPGMPIAGMLDNKPVGNESPDRNSNSPNFIQKLLQQQQNNLDVLSNSIISPSKPLPVTGGYQCENDQGSQSLPVAQTAAPLPAPAININDLFQKLVASGFVTSSSEPKKLNEPAQAPAPPLAKKKEPTPPPPVPKLQIPTTKAPSLNLNFQIPKVKRNPCANMKPITFDRPESLRVRQSALYHTLYSGMQCSSCGMRFSPEASMQYSQHLDWHFRQNRKGKRNSRIATSRKWYYSLSDWKNYEELEDLEEREKNYFDQLQQAENGGDDAEEEVEAPSVAADPDSTLECCKVCHDKFDQFFHEEKEEWHLKNAIRVDGYTYHPLCYDDYLQSLNEQAAEESIVKAPEEPEKERQRDDETAIPGLEIVIDDDDEEMQEPPKPDEAQSLESEESKVQETVDKEPEESAKEEEEEDGDDDDVILNEVAPIKIVVDDDDDEPEKESNPTPPPPRRMTEDDGFVEIAGLVSLPNGKHVKIKAEPIDKDLDDIPSTPVLPEEPTMIVDIEGSNSTHSSRDLMASIDGNVDVACSIASTVSGAGLGGNKIKINISKPLPVITKEKEPLLGIDVPSETYIDPFEPFPPGEEPEPVTLKPALKGIRLAKAPPVRKGTELTGLCSIM</sequence>
<feature type="compositionally biased region" description="Basic and acidic residues" evidence="14">
    <location>
        <begin position="343"/>
        <end position="356"/>
    </location>
</feature>
<dbReference type="Pfam" id="PF04818">
    <property type="entry name" value="CID"/>
    <property type="match status" value="1"/>
</dbReference>
<evidence type="ECO:0000256" key="1">
    <source>
        <dbReference type="ARBA" id="ARBA00004123"/>
    </source>
</evidence>
<feature type="region of interest" description="Disordered" evidence="14">
    <location>
        <begin position="807"/>
        <end position="829"/>
    </location>
</feature>
<dbReference type="PROSITE" id="PS51391">
    <property type="entry name" value="CID"/>
    <property type="match status" value="1"/>
</dbReference>
<gene>
    <name evidence="16" type="ORF">PHYEVI_LOCUS634</name>
</gene>
<evidence type="ECO:0000256" key="14">
    <source>
        <dbReference type="SAM" id="MobiDB-lite"/>
    </source>
</evidence>
<protein>
    <recommendedName>
        <fullName evidence="12">Pre-mRNA cleavage complex 2 protein Pcf11</fullName>
    </recommendedName>
    <alternativeName>
        <fullName evidence="13">Pre-mRNA cleavage complex II protein Pcf11</fullName>
    </alternativeName>
</protein>
<dbReference type="EMBL" id="OU900094">
    <property type="protein sequence ID" value="CAH1140146.1"/>
    <property type="molecule type" value="Genomic_DNA"/>
</dbReference>
<feature type="region of interest" description="Disordered" evidence="14">
    <location>
        <begin position="1446"/>
        <end position="1559"/>
    </location>
</feature>
<dbReference type="GO" id="GO:0005849">
    <property type="term" value="C:mRNA cleavage factor complex"/>
    <property type="evidence" value="ECO:0007669"/>
    <property type="project" value="TreeGrafter"/>
</dbReference>
<evidence type="ECO:0000256" key="7">
    <source>
        <dbReference type="ARBA" id="ARBA00022990"/>
    </source>
</evidence>
<feature type="compositionally biased region" description="Basic and acidic residues" evidence="14">
    <location>
        <begin position="1496"/>
        <end position="1511"/>
    </location>
</feature>
<feature type="region of interest" description="Disordered" evidence="14">
    <location>
        <begin position="241"/>
        <end position="320"/>
    </location>
</feature>
<evidence type="ECO:0000256" key="9">
    <source>
        <dbReference type="ARBA" id="ARBA00023242"/>
    </source>
</evidence>
<evidence type="ECO:0000256" key="12">
    <source>
        <dbReference type="ARBA" id="ARBA00068814"/>
    </source>
</evidence>
<evidence type="ECO:0000256" key="2">
    <source>
        <dbReference type="ARBA" id="ARBA00022481"/>
    </source>
</evidence>
<accession>A0A9P0GL20</accession>
<organism evidence="16 17">
    <name type="scientific">Phyllotreta striolata</name>
    <name type="common">Striped flea beetle</name>
    <name type="synonym">Crioceris striolata</name>
    <dbReference type="NCBI Taxonomy" id="444603"/>
    <lineage>
        <taxon>Eukaryota</taxon>
        <taxon>Metazoa</taxon>
        <taxon>Ecdysozoa</taxon>
        <taxon>Arthropoda</taxon>
        <taxon>Hexapoda</taxon>
        <taxon>Insecta</taxon>
        <taxon>Pterygota</taxon>
        <taxon>Neoptera</taxon>
        <taxon>Endopterygota</taxon>
        <taxon>Coleoptera</taxon>
        <taxon>Polyphaga</taxon>
        <taxon>Cucujiformia</taxon>
        <taxon>Chrysomeloidea</taxon>
        <taxon>Chrysomelidae</taxon>
        <taxon>Galerucinae</taxon>
        <taxon>Alticini</taxon>
        <taxon>Phyllotreta</taxon>
    </lineage>
</organism>
<dbReference type="InterPro" id="IPR008942">
    <property type="entry name" value="ENTH_VHS"/>
</dbReference>
<feature type="compositionally biased region" description="Polar residues" evidence="14">
    <location>
        <begin position="241"/>
        <end position="274"/>
    </location>
</feature>
<feature type="region of interest" description="Disordered" evidence="14">
    <location>
        <begin position="611"/>
        <end position="644"/>
    </location>
</feature>
<feature type="compositionally biased region" description="Basic and acidic residues" evidence="14">
    <location>
        <begin position="1447"/>
        <end position="1464"/>
    </location>
</feature>
<dbReference type="Gene3D" id="1.25.40.90">
    <property type="match status" value="1"/>
</dbReference>
<dbReference type="SMART" id="SM00582">
    <property type="entry name" value="RPR"/>
    <property type="match status" value="1"/>
</dbReference>
<feature type="domain" description="CID" evidence="15">
    <location>
        <begin position="3"/>
        <end position="131"/>
    </location>
</feature>
<feature type="compositionally biased region" description="Basic and acidic residues" evidence="14">
    <location>
        <begin position="423"/>
        <end position="444"/>
    </location>
</feature>
<evidence type="ECO:0000256" key="4">
    <source>
        <dbReference type="ARBA" id="ARBA00022553"/>
    </source>
</evidence>
<dbReference type="InterPro" id="IPR045154">
    <property type="entry name" value="PCF11-like"/>
</dbReference>
<dbReference type="PANTHER" id="PTHR15921:SF3">
    <property type="entry name" value="PRE-MRNA CLEAVAGE COMPLEX 2 PROTEIN PCF11"/>
    <property type="match status" value="1"/>
</dbReference>
<reference evidence="16" key="1">
    <citation type="submission" date="2022-01" db="EMBL/GenBank/DDBJ databases">
        <authorList>
            <person name="King R."/>
        </authorList>
    </citation>
    <scope>NUCLEOTIDE SEQUENCE</scope>
</reference>
<proteinExistence type="predicted"/>
<keyword evidence="3" id="KW-1017">Isopeptide bond</keyword>